<gene>
    <name evidence="1" type="ORF">FEM48_ZijujUnG0124900</name>
</gene>
<reference evidence="1" key="1">
    <citation type="journal article" date="2021" name="Front. Plant Sci.">
        <title>Chromosome-Scale Genome Assembly for Chinese Sour Jujube and Insights Into Its Genome Evolution and Domestication Signature.</title>
        <authorList>
            <person name="Shen L.-Y."/>
            <person name="Luo H."/>
            <person name="Wang X.-L."/>
            <person name="Wang X.-M."/>
            <person name="Qiu X.-J."/>
            <person name="Liu H."/>
            <person name="Zhou S.-S."/>
            <person name="Jia K.-H."/>
            <person name="Nie S."/>
            <person name="Bao Y.-T."/>
            <person name="Zhang R.-G."/>
            <person name="Yun Q.-Z."/>
            <person name="Chai Y.-H."/>
            <person name="Lu J.-Y."/>
            <person name="Li Y."/>
            <person name="Zhao S.-W."/>
            <person name="Mao J.-F."/>
            <person name="Jia S.-G."/>
            <person name="Mao Y.-M."/>
        </authorList>
    </citation>
    <scope>NUCLEOTIDE SEQUENCE</scope>
    <source>
        <strain evidence="1">AT0</strain>
        <tissue evidence="1">Leaf</tissue>
    </source>
</reference>
<dbReference type="AlphaFoldDB" id="A0A978U7R9"/>
<comment type="caution">
    <text evidence="1">The sequence shown here is derived from an EMBL/GenBank/DDBJ whole genome shotgun (WGS) entry which is preliminary data.</text>
</comment>
<accession>A0A978U7R9</accession>
<sequence>MFKEIGYNKFKLRYLKSHSILQWGVRLLEIDEDALKLAELGNKYGVIDVYVKHEDIDRNKLINSDEDQEDDDNALHDKIEVQGAVNVRNAGNGHAVGSSNEESVGGARIVDDQTPASISRMVTVRERLVGILMSLIV</sequence>
<protein>
    <submittedName>
        <fullName evidence="1">Uncharacterized protein</fullName>
    </submittedName>
</protein>
<dbReference type="EMBL" id="JAEACU010000518">
    <property type="protein sequence ID" value="KAH7510483.1"/>
    <property type="molecule type" value="Genomic_DNA"/>
</dbReference>
<evidence type="ECO:0000313" key="1">
    <source>
        <dbReference type="EMBL" id="KAH7510483.1"/>
    </source>
</evidence>
<proteinExistence type="predicted"/>
<dbReference type="Proteomes" id="UP000813462">
    <property type="component" value="Unassembled WGS sequence"/>
</dbReference>
<evidence type="ECO:0000313" key="2">
    <source>
        <dbReference type="Proteomes" id="UP000813462"/>
    </source>
</evidence>
<name>A0A978U7R9_ZIZJJ</name>
<organism evidence="1 2">
    <name type="scientific">Ziziphus jujuba var. spinosa</name>
    <dbReference type="NCBI Taxonomy" id="714518"/>
    <lineage>
        <taxon>Eukaryota</taxon>
        <taxon>Viridiplantae</taxon>
        <taxon>Streptophyta</taxon>
        <taxon>Embryophyta</taxon>
        <taxon>Tracheophyta</taxon>
        <taxon>Spermatophyta</taxon>
        <taxon>Magnoliopsida</taxon>
        <taxon>eudicotyledons</taxon>
        <taxon>Gunneridae</taxon>
        <taxon>Pentapetalae</taxon>
        <taxon>rosids</taxon>
        <taxon>fabids</taxon>
        <taxon>Rosales</taxon>
        <taxon>Rhamnaceae</taxon>
        <taxon>Paliureae</taxon>
        <taxon>Ziziphus</taxon>
    </lineage>
</organism>